<dbReference type="EMBL" id="LNIX01000052">
    <property type="protein sequence ID" value="OXA37781.1"/>
    <property type="molecule type" value="Genomic_DNA"/>
</dbReference>
<dbReference type="OrthoDB" id="509497at2759"/>
<dbReference type="Gene3D" id="3.80.10.10">
    <property type="entry name" value="Ribonuclease Inhibitor"/>
    <property type="match status" value="1"/>
</dbReference>
<dbReference type="AlphaFoldDB" id="A0A226CZE9"/>
<protein>
    <recommendedName>
        <fullName evidence="3">F-box domain-containing protein</fullName>
    </recommendedName>
</protein>
<evidence type="ECO:0000313" key="2">
    <source>
        <dbReference type="Proteomes" id="UP000198287"/>
    </source>
</evidence>
<dbReference type="InterPro" id="IPR032675">
    <property type="entry name" value="LRR_dom_sf"/>
</dbReference>
<dbReference type="Proteomes" id="UP000198287">
    <property type="component" value="Unassembled WGS sequence"/>
</dbReference>
<sequence>ILHEILSFLSTPDLLHSVTLVSRGWEESARKHLVSRKLVHLTPTNILAYLEVTNIRFTHYKRVQLSVFNLENPSLEVSTFFENFILNATAPITELHLDYFPPDGNQFIHSHVLAVLKNCPSLRFLRFCPTRMGDSMSELGTVVTFPKPGNFPKIMKLGIDMSSEHLNEQNVVRSSTIKLETIISIVELFPTLKKIQCVSLPVNLVEYFLSRNSTTSIIHSITLRLRTWESYPRTILSLANPSNCLTRIEFLIEIGNRSLNYDIILATFAAKLENLKVSGIDLTWPRFREFNPPKDITFPEVLPKLRCLEFGISKYFFGCEEEAPKFPTFELKFSGGNLIYSRQFPALEKLVVSKFPELESYYSSSENISEREWFKICVEFLNKYFLLVGDECPTVREVRVPLPQGKMVGFIIFTEFPDKNYDNVGISEYCMVDCSKFFSRLLTTFPNLNPRWAMFEKVDPHDVMEWVRVGKEMDG</sequence>
<proteinExistence type="predicted"/>
<organism evidence="1 2">
    <name type="scientific">Folsomia candida</name>
    <name type="common">Springtail</name>
    <dbReference type="NCBI Taxonomy" id="158441"/>
    <lineage>
        <taxon>Eukaryota</taxon>
        <taxon>Metazoa</taxon>
        <taxon>Ecdysozoa</taxon>
        <taxon>Arthropoda</taxon>
        <taxon>Hexapoda</taxon>
        <taxon>Collembola</taxon>
        <taxon>Entomobryomorpha</taxon>
        <taxon>Isotomoidea</taxon>
        <taxon>Isotomidae</taxon>
        <taxon>Proisotominae</taxon>
        <taxon>Folsomia</taxon>
    </lineage>
</organism>
<comment type="caution">
    <text evidence="1">The sequence shown here is derived from an EMBL/GenBank/DDBJ whole genome shotgun (WGS) entry which is preliminary data.</text>
</comment>
<name>A0A226CZE9_FOLCA</name>
<reference evidence="1 2" key="1">
    <citation type="submission" date="2015-12" db="EMBL/GenBank/DDBJ databases">
        <title>The genome of Folsomia candida.</title>
        <authorList>
            <person name="Faddeeva A."/>
            <person name="Derks M.F."/>
            <person name="Anvar Y."/>
            <person name="Smit S."/>
            <person name="Van Straalen N."/>
            <person name="Roelofs D."/>
        </authorList>
    </citation>
    <scope>NUCLEOTIDE SEQUENCE [LARGE SCALE GENOMIC DNA]</scope>
    <source>
        <strain evidence="1 2">VU population</strain>
        <tissue evidence="1">Whole body</tissue>
    </source>
</reference>
<evidence type="ECO:0008006" key="3">
    <source>
        <dbReference type="Google" id="ProtNLM"/>
    </source>
</evidence>
<feature type="non-terminal residue" evidence="1">
    <location>
        <position position="1"/>
    </location>
</feature>
<keyword evidence="2" id="KW-1185">Reference proteome</keyword>
<gene>
    <name evidence="1" type="ORF">Fcan01_27443</name>
</gene>
<accession>A0A226CZE9</accession>
<evidence type="ECO:0000313" key="1">
    <source>
        <dbReference type="EMBL" id="OXA37781.1"/>
    </source>
</evidence>